<dbReference type="EMBL" id="JANJYI010000009">
    <property type="protein sequence ID" value="KAK2635428.1"/>
    <property type="molecule type" value="Genomic_DNA"/>
</dbReference>
<keyword evidence="3" id="KW-1185">Reference proteome</keyword>
<proteinExistence type="predicted"/>
<reference evidence="2" key="1">
    <citation type="journal article" date="2023" name="Plant J.">
        <title>Genome sequences and population genomics provide insights into the demographic history, inbreeding, and mutation load of two 'living fossil' tree species of Dipteronia.</title>
        <authorList>
            <person name="Feng Y."/>
            <person name="Comes H.P."/>
            <person name="Chen J."/>
            <person name="Zhu S."/>
            <person name="Lu R."/>
            <person name="Zhang X."/>
            <person name="Li P."/>
            <person name="Qiu J."/>
            <person name="Olsen K.M."/>
            <person name="Qiu Y."/>
        </authorList>
    </citation>
    <scope>NUCLEOTIDE SEQUENCE</scope>
    <source>
        <strain evidence="2">KIB01</strain>
    </source>
</reference>
<evidence type="ECO:0000313" key="3">
    <source>
        <dbReference type="Proteomes" id="UP001280121"/>
    </source>
</evidence>
<accession>A0AAD9TGL2</accession>
<evidence type="ECO:0000313" key="2">
    <source>
        <dbReference type="EMBL" id="KAK2635428.1"/>
    </source>
</evidence>
<sequence length="279" mass="32444">MMRMSLLNPFIGYEVVLPIKYILSGKLVFSGHPGKQNCVYMLLCDIRSTFNVWIPEAKYWCKCGLEEVTDDDLIDSICFKDSFYLLTKEYNIRVLDAAYAYSTIQTQGYKKQIDTRFHKIEMSYDIPRENPSCIDIQILCYLVEFGEGILPVVRFLRNHSKETYDFKIFRLDMCKREWVKLDSLGDCVIFVGTNCSRCYSAKELGCDIGNCIYFTNGSGRPGWMANDIELSCSIEKDDWGVFRLNSDGSEGFSYIAKQEKRPPVWLTAPLWWYFNKVRP</sequence>
<name>A0AAD9TGL2_9ROSI</name>
<comment type="caution">
    <text evidence="2">The sequence shown here is derived from an EMBL/GenBank/DDBJ whole genome shotgun (WGS) entry which is preliminary data.</text>
</comment>
<dbReference type="InterPro" id="IPR005174">
    <property type="entry name" value="KIB1-4_b-propeller"/>
</dbReference>
<protein>
    <recommendedName>
        <fullName evidence="1">KIB1-4 beta-propeller domain-containing protein</fullName>
    </recommendedName>
</protein>
<dbReference type="Pfam" id="PF03478">
    <property type="entry name" value="Beta-prop_KIB1-4"/>
    <property type="match status" value="1"/>
</dbReference>
<dbReference type="PANTHER" id="PTHR33110">
    <property type="entry name" value="F-BOX/KELCH-REPEAT PROTEIN-RELATED"/>
    <property type="match status" value="1"/>
</dbReference>
<dbReference type="Proteomes" id="UP001280121">
    <property type="component" value="Unassembled WGS sequence"/>
</dbReference>
<gene>
    <name evidence="2" type="ORF">Ddye_030220</name>
</gene>
<dbReference type="AlphaFoldDB" id="A0AAD9TGL2"/>
<dbReference type="PANTHER" id="PTHR33110:SF134">
    <property type="entry name" value="OS09G0565350 PROTEIN"/>
    <property type="match status" value="1"/>
</dbReference>
<feature type="domain" description="KIB1-4 beta-propeller" evidence="1">
    <location>
        <begin position="3"/>
        <end position="242"/>
    </location>
</feature>
<organism evidence="2 3">
    <name type="scientific">Dipteronia dyeriana</name>
    <dbReference type="NCBI Taxonomy" id="168575"/>
    <lineage>
        <taxon>Eukaryota</taxon>
        <taxon>Viridiplantae</taxon>
        <taxon>Streptophyta</taxon>
        <taxon>Embryophyta</taxon>
        <taxon>Tracheophyta</taxon>
        <taxon>Spermatophyta</taxon>
        <taxon>Magnoliopsida</taxon>
        <taxon>eudicotyledons</taxon>
        <taxon>Gunneridae</taxon>
        <taxon>Pentapetalae</taxon>
        <taxon>rosids</taxon>
        <taxon>malvids</taxon>
        <taxon>Sapindales</taxon>
        <taxon>Sapindaceae</taxon>
        <taxon>Hippocastanoideae</taxon>
        <taxon>Acereae</taxon>
        <taxon>Dipteronia</taxon>
    </lineage>
</organism>
<evidence type="ECO:0000259" key="1">
    <source>
        <dbReference type="Pfam" id="PF03478"/>
    </source>
</evidence>